<name>A0A8H4SQ56_9HYPO</name>
<reference evidence="1" key="2">
    <citation type="submission" date="2020-05" db="EMBL/GenBank/DDBJ databases">
        <authorList>
            <person name="Kim H.-S."/>
            <person name="Proctor R.H."/>
            <person name="Brown D.W."/>
        </authorList>
    </citation>
    <scope>NUCLEOTIDE SEQUENCE</scope>
    <source>
        <strain evidence="1">NRRL 20472</strain>
    </source>
</reference>
<evidence type="ECO:0000313" key="2">
    <source>
        <dbReference type="Proteomes" id="UP000622797"/>
    </source>
</evidence>
<comment type="caution">
    <text evidence="1">The sequence shown here is derived from an EMBL/GenBank/DDBJ whole genome shotgun (WGS) entry which is preliminary data.</text>
</comment>
<dbReference type="EMBL" id="JABEXW010001501">
    <property type="protein sequence ID" value="KAF4943556.1"/>
    <property type="molecule type" value="Genomic_DNA"/>
</dbReference>
<dbReference type="AlphaFoldDB" id="A0A8H4SQ56"/>
<accession>A0A8H4SQ56</accession>
<dbReference type="Proteomes" id="UP000622797">
    <property type="component" value="Unassembled WGS sequence"/>
</dbReference>
<gene>
    <name evidence="1" type="ORF">FSARC_14892</name>
</gene>
<protein>
    <submittedName>
        <fullName evidence="1">Uncharacterized protein</fullName>
    </submittedName>
</protein>
<keyword evidence="2" id="KW-1185">Reference proteome</keyword>
<dbReference type="OrthoDB" id="21416at2759"/>
<proteinExistence type="predicted"/>
<evidence type="ECO:0000313" key="1">
    <source>
        <dbReference type="EMBL" id="KAF4943556.1"/>
    </source>
</evidence>
<organism evidence="1 2">
    <name type="scientific">Fusarium sarcochroum</name>
    <dbReference type="NCBI Taxonomy" id="1208366"/>
    <lineage>
        <taxon>Eukaryota</taxon>
        <taxon>Fungi</taxon>
        <taxon>Dikarya</taxon>
        <taxon>Ascomycota</taxon>
        <taxon>Pezizomycotina</taxon>
        <taxon>Sordariomycetes</taxon>
        <taxon>Hypocreomycetidae</taxon>
        <taxon>Hypocreales</taxon>
        <taxon>Nectriaceae</taxon>
        <taxon>Fusarium</taxon>
        <taxon>Fusarium lateritium species complex</taxon>
    </lineage>
</organism>
<reference evidence="1" key="1">
    <citation type="journal article" date="2020" name="BMC Genomics">
        <title>Correction to: Identification and distribution of gene clusters required for synthesis of sphingolipid metabolism inhibitors in diverse species of the filamentous fungus Fusarium.</title>
        <authorList>
            <person name="Kim H.S."/>
            <person name="Lohmar J.M."/>
            <person name="Busman M."/>
            <person name="Brown D.W."/>
            <person name="Naumann T.A."/>
            <person name="Divon H.H."/>
            <person name="Lysoe E."/>
            <person name="Uhlig S."/>
            <person name="Proctor R.H."/>
        </authorList>
    </citation>
    <scope>NUCLEOTIDE SEQUENCE</scope>
    <source>
        <strain evidence="1">NRRL 20472</strain>
    </source>
</reference>
<sequence>MLKIDLRQGKDLTRAACGRLPEALEDESVTVTHRSLTEFLKNVSRDAGPAAFPVLDDSSSRRMLAVLSLEYLNGCLHFDMTLDGRKGANQDFRSYIENRSYHSSERLRRDKICADIPLAEYAASILSFHLDRVAYAAQSGQFKIAGFMLANSSVPNASGKDSLVPLHWASLAPTPSLSEVKFLKGMKSAGRRKKTTKLGETSLGYAFAGGDSYILEAFMRSVPPHMIRGFFHEARYEKTIEAFLDMGSIELLSGCG</sequence>